<organism evidence="2 3">
    <name type="scientific">Curtobacterium caseinilyticum</name>
    <dbReference type="NCBI Taxonomy" id="3055137"/>
    <lineage>
        <taxon>Bacteria</taxon>
        <taxon>Bacillati</taxon>
        <taxon>Actinomycetota</taxon>
        <taxon>Actinomycetes</taxon>
        <taxon>Micrococcales</taxon>
        <taxon>Microbacteriaceae</taxon>
        <taxon>Curtobacterium</taxon>
    </lineage>
</organism>
<evidence type="ECO:0008006" key="4">
    <source>
        <dbReference type="Google" id="ProtNLM"/>
    </source>
</evidence>
<reference evidence="2 3" key="1">
    <citation type="submission" date="2023-06" db="EMBL/GenBank/DDBJ databases">
        <authorList>
            <person name="Feng G."/>
            <person name="Li J."/>
            <person name="Zhu H."/>
        </authorList>
    </citation>
    <scope>NUCLEOTIDE SEQUENCE [LARGE SCALE GENOMIC DNA]</scope>
    <source>
        <strain evidence="2 3">RHCKG28</strain>
    </source>
</reference>
<feature type="transmembrane region" description="Helical" evidence="1">
    <location>
        <begin position="76"/>
        <end position="97"/>
    </location>
</feature>
<name>A0ABT7TNT1_9MICO</name>
<evidence type="ECO:0000256" key="1">
    <source>
        <dbReference type="SAM" id="Phobius"/>
    </source>
</evidence>
<dbReference type="Proteomes" id="UP001236404">
    <property type="component" value="Unassembled WGS sequence"/>
</dbReference>
<keyword evidence="3" id="KW-1185">Reference proteome</keyword>
<dbReference type="EMBL" id="JAUCMN010000003">
    <property type="protein sequence ID" value="MDM7891243.1"/>
    <property type="molecule type" value="Genomic_DNA"/>
</dbReference>
<feature type="transmembrane region" description="Helical" evidence="1">
    <location>
        <begin position="109"/>
        <end position="140"/>
    </location>
</feature>
<keyword evidence="1" id="KW-0812">Transmembrane</keyword>
<accession>A0ABT7TNT1</accession>
<evidence type="ECO:0000313" key="2">
    <source>
        <dbReference type="EMBL" id="MDM7891243.1"/>
    </source>
</evidence>
<gene>
    <name evidence="2" type="ORF">QUG93_06075</name>
</gene>
<protein>
    <recommendedName>
        <fullName evidence="4">DUF4190 domain-containing protein</fullName>
    </recommendedName>
</protein>
<dbReference type="RefSeq" id="WP_289473016.1">
    <property type="nucleotide sequence ID" value="NZ_JAUCMN010000003.1"/>
</dbReference>
<keyword evidence="1" id="KW-1133">Transmembrane helix</keyword>
<feature type="transmembrane region" description="Helical" evidence="1">
    <location>
        <begin position="25"/>
        <end position="45"/>
    </location>
</feature>
<keyword evidence="1" id="KW-0472">Membrane</keyword>
<sequence>MTDDLWFRQGPFPTRDRTGTSRAGWVGLALVVLWIGAFAVCLHGSDAAVAADRAATVGLPRDALADPPTPVARADFVVGLVGISALPVAVAVVLLGYRGVLLGWRSGRGVGWVALVTGGVGLLPALVACLSGLLTCWLVVGVVVGA</sequence>
<proteinExistence type="predicted"/>
<evidence type="ECO:0000313" key="3">
    <source>
        <dbReference type="Proteomes" id="UP001236404"/>
    </source>
</evidence>
<comment type="caution">
    <text evidence="2">The sequence shown here is derived from an EMBL/GenBank/DDBJ whole genome shotgun (WGS) entry which is preliminary data.</text>
</comment>